<dbReference type="KEGG" id="vg:30853916"/>
<feature type="region of interest" description="Disordered" evidence="1">
    <location>
        <begin position="1525"/>
        <end position="1585"/>
    </location>
</feature>
<dbReference type="RefSeq" id="YP_009336641.1">
    <property type="nucleotide sequence ID" value="NC_032806.1"/>
</dbReference>
<feature type="compositionally biased region" description="Basic and acidic residues" evidence="1">
    <location>
        <begin position="242"/>
        <end position="258"/>
    </location>
</feature>
<dbReference type="GeneID" id="30853916"/>
<feature type="region of interest" description="Disordered" evidence="1">
    <location>
        <begin position="1"/>
        <end position="38"/>
    </location>
</feature>
<sequence>MAGNAGQIHTIDPTVQGGVDRDDEGGNEGSTNRKPRRITAADLAPLEITMPHIPCYAEDAKSMTIALDDCPEKTKEYDIVMIEKFYKTAPCHPTCKHPSEGRMFRHRYTTVVGSQFSITEHRLSHGPPQSRAPDVTPLLESAEDVAFFTACLGDDGYFNHDKFITTCLNNQLDELQRFTLHRRLSKAIDAHICALRQARDVEPQEVSYFCSLTAEPTTGIVLKRRQRTNVPVTDSDMGGIKGDAEGPAHEGESSDKCDIPAVAPEPEEPGQTKAIGSSPKSYLMKIAGRAKRTVSRKHPKENSNNGNVETIETVHSPTPPPAPVAPVANVPTNTTTPIIVSTDKIADEGIDLVFGGDVEECWQGIYQKASRDPKELSAYDIEVRSLQWGWVHCVTDAPATVINRRVDSSTEAACRSLVDQGKGLRDQLGLKEISVPLPPSGKGMVITNTAKIKRREDGLSARARKIAEELRNNPARIRGFLAHGHTNRKWTTAVCRYLRTDKGIGPETSEIKTSVNDPVGTKNKASSALNAATKQLVVAWATKDVGPILEKKDSSENAGFLADEIIDEANDEQHSEAVYTSARSAGILTAVHHARVCIHCLLANTSSPTQAKEGKYSKLTLSELRSLNLQRLLKSDAQGYLEACAAIHNREQHALNGNIHFTAPAGITRFDAAFLAKEKAGALKQVMDTDRPTPAALLNVCENNLSKANFYTDGAKHSVLPSAQGTLHQYAYDPAIWEGILSLARDTSVTSEQIKNDRPDLDIWKRRVILDARAACTSSDDYATISQTTLLSAANNQASLDIPHYLRPRYISVHTLPSQKSDQLGLTMAATERIAASSAFASGGIGINDQRGYNIMNYVSGANLLLGTALQMATTDNLDWREIGLKAAILEACRESSMTWPTGQDWAIPRRAVPKTSYYPAIEAGIKAVVVSLNYIDACLRENNGLKVRVDGVLDHWNMNDANLRVVSLGEDTSSVELTRSLRTILALPFPVVTVMEEFELKYLGDRTDTYTTRQFYRNASLISMGDKVDRLVFIVPDKSQTSVKIAGTFRTVACPTRFNVADAVPDVWSADETLLRMLHTVMGCGRNLKVVCNDYLRKYSEAPLNWGEVQTMCGILTTRFPRQPHVYRSYASEDDENADQLQSYGLPKRVINAYGLRGYQPQDESDARTFGHSEAVTCFSQILLPDLRTCHNTCHLSIGRWSNYAEVVLTACVALFTPGSSLGSEFSNSNLRITGLDTLNRVSLLRRSVEEWASATGMAEYILNPQLHPRSTGCVEAHIVGGGNNNKIVTLRAWAATCVGGAGVSWYWNSNYERSAPLAPNHRRLGSSMYQTDYTLSFRSLDLPPRNFVSNNTIGSRGYGWAHQRGMEPSDDYEIEKFVSRLDFHKLNDWGYLQWPDGNVKREGTYRVTSTTTANLASQAGWRGFNDAYKGNWGWGVDYMRTNLETETLATLALKPATLSRVSATVFVPGLWQSIGIGLDTSVETTSSMIDRMRGFSLAAQPKDGTLMSQLEQILAVHLPTQTDGVTSSQSTTQLLDQASKAEATGIHSHHGTLPSPLPSSNPMAMPNTGTSQNTGPSDTTDQVTVNRAVPPTLKPGTDGIGGAMLDQVNRIDVN</sequence>
<organism evidence="2">
    <name type="scientific">Hubei toti-like virus 20</name>
    <dbReference type="NCBI Taxonomy" id="1923309"/>
    <lineage>
        <taxon>Viruses</taxon>
        <taxon>Riboviria</taxon>
        <taxon>Orthornavirae</taxon>
        <taxon>Duplornaviricota</taxon>
        <taxon>Chrymotiviricetes</taxon>
        <taxon>Ghabrivirales</taxon>
        <taxon>Betatotivirineae</taxon>
        <taxon>Lebotiviridae</taxon>
        <taxon>Lebotivirus</taxon>
        <taxon>Lebotivirus sani</taxon>
    </lineage>
</organism>
<feature type="compositionally biased region" description="Polar residues" evidence="1">
    <location>
        <begin position="1525"/>
        <end position="1538"/>
    </location>
</feature>
<evidence type="ECO:0000313" key="2">
    <source>
        <dbReference type="EMBL" id="APG75997.1"/>
    </source>
</evidence>
<proteinExistence type="predicted"/>
<protein>
    <submittedName>
        <fullName evidence="2">Uncharacterized protein</fullName>
    </submittedName>
</protein>
<dbReference type="Proteomes" id="UP000203824">
    <property type="component" value="Segment"/>
</dbReference>
<feature type="region of interest" description="Disordered" evidence="1">
    <location>
        <begin position="228"/>
        <end position="277"/>
    </location>
</feature>
<keyword evidence="3" id="KW-1185">Reference proteome</keyword>
<reference evidence="2" key="1">
    <citation type="journal article" date="2016" name="Nature">
        <title>Redefining the invertebrate RNA virosphere.</title>
        <authorList>
            <person name="Shi M."/>
            <person name="Lin X.D."/>
            <person name="Tian J.H."/>
            <person name="Chen L.J."/>
            <person name="Chen X."/>
            <person name="Li C.X."/>
            <person name="Qin X.C."/>
            <person name="Li J."/>
            <person name="Cao J.P."/>
            <person name="Eden J.S."/>
            <person name="Buchmann J."/>
            <person name="Wang W."/>
            <person name="Xu J."/>
            <person name="Holmes E.C."/>
            <person name="Zhang Y.Z."/>
        </authorList>
    </citation>
    <scope>NUCLEOTIDE SEQUENCE [LARGE SCALE GENOMIC DNA]</scope>
    <source>
        <strain evidence="2">CC62244</strain>
    </source>
</reference>
<accession>A0A1L3KF72</accession>
<name>A0A1L3KF72_9VIRU</name>
<dbReference type="EMBL" id="KX882952">
    <property type="protein sequence ID" value="APG75997.1"/>
    <property type="molecule type" value="Genomic_RNA"/>
</dbReference>
<evidence type="ECO:0000313" key="3">
    <source>
        <dbReference type="Proteomes" id="UP000203824"/>
    </source>
</evidence>
<feature type="compositionally biased region" description="Polar residues" evidence="1">
    <location>
        <begin position="1560"/>
        <end position="1585"/>
    </location>
</feature>
<evidence type="ECO:0000256" key="1">
    <source>
        <dbReference type="SAM" id="MobiDB-lite"/>
    </source>
</evidence>